<keyword evidence="13" id="KW-0732">Signal</keyword>
<dbReference type="InterPro" id="IPR050567">
    <property type="entry name" value="Mitochondrial_Carrier"/>
</dbReference>
<proteinExistence type="inferred from homology"/>
<evidence type="ECO:0000256" key="7">
    <source>
        <dbReference type="ARBA" id="ARBA00022989"/>
    </source>
</evidence>
<dbReference type="Gene3D" id="1.50.40.10">
    <property type="entry name" value="Mitochondrial carrier domain"/>
    <property type="match status" value="1"/>
</dbReference>
<feature type="repeat" description="Solcar" evidence="10">
    <location>
        <begin position="383"/>
        <end position="483"/>
    </location>
</feature>
<comment type="similarity">
    <text evidence="2 11">Belongs to the mitochondrial carrier (TC 2.A.29) family.</text>
</comment>
<dbReference type="PROSITE" id="PS50920">
    <property type="entry name" value="SOLCAR"/>
    <property type="match status" value="3"/>
</dbReference>
<dbReference type="AlphaFoldDB" id="A0A9P8FD41"/>
<evidence type="ECO:0000256" key="8">
    <source>
        <dbReference type="ARBA" id="ARBA00023128"/>
    </source>
</evidence>
<comment type="subcellular location">
    <subcellularLocation>
        <location evidence="1">Mitochondrion membrane</location>
        <topology evidence="1">Multi-pass membrane protein</topology>
    </subcellularLocation>
</comment>
<name>A0A9P8FD41_AURME</name>
<keyword evidence="3 11" id="KW-0813">Transport</keyword>
<sequence>MRNTVTGLLAIPAALLTAIFATPAYSQDWPYNLPPGAKYYPEHEHRIRRDLEIQQKLNLTSPCGMRKMSDDEGEKFFLDYWQFDQQAFDSIEMDKPLHARRSVSSAARLLNISNVEELLPPLLLHAESQQFISNHRFFGRYWMRICINRYNYYYAANSYCNYCKLCCIAARIDLHYDDHSSGYNFWERHDNDSRWNDDHPSIFGRVDNIVDFLDTDEPFAFSNNPTANHLHHAPSSMRDPDPNSNKSHNKQQTSAQPPRFGILQFQASDDVKRLAVAWKTELASMSSSVLSTFIAFPLDFAKVRMQSYDTKFFPTVKDAYQVEGLRGFWRGVGTPMASVTLVRTISFSLYQRSKYVVDYYMTQMTGKSPLELANKKGQSPTLSTIACFSSAGAIAGAVITCVSCPFELIKLNAQLAGKMKREANPSDRPQPISDLRTGAFRTAQQLVRDRGIRGLYCGYRLHLIRDTLGTAIYFGTYETVKQILSNARGNGPAEPAAVALAGATCGIVSWVMIYPLDVVKTQYQKRQLEGGPAQVTRPDIKFFQPGSYRGLGVSVGRSALINMIFFSSFEQIKKRIITAADI</sequence>
<feature type="region of interest" description="Disordered" evidence="12">
    <location>
        <begin position="230"/>
        <end position="256"/>
    </location>
</feature>
<evidence type="ECO:0000256" key="3">
    <source>
        <dbReference type="ARBA" id="ARBA00022448"/>
    </source>
</evidence>
<keyword evidence="4 10" id="KW-0812">Transmembrane</keyword>
<organism evidence="14 15">
    <name type="scientific">Aureobasidium melanogenum</name>
    <name type="common">Aureobasidium pullulans var. melanogenum</name>
    <dbReference type="NCBI Taxonomy" id="46634"/>
    <lineage>
        <taxon>Eukaryota</taxon>
        <taxon>Fungi</taxon>
        <taxon>Dikarya</taxon>
        <taxon>Ascomycota</taxon>
        <taxon>Pezizomycotina</taxon>
        <taxon>Dothideomycetes</taxon>
        <taxon>Dothideomycetidae</taxon>
        <taxon>Dothideales</taxon>
        <taxon>Saccotheciaceae</taxon>
        <taxon>Aureobasidium</taxon>
    </lineage>
</organism>
<keyword evidence="15" id="KW-1185">Reference proteome</keyword>
<keyword evidence="9 10" id="KW-0472">Membrane</keyword>
<dbReference type="InterPro" id="IPR018108">
    <property type="entry name" value="MCP_transmembrane"/>
</dbReference>
<dbReference type="GO" id="GO:0031966">
    <property type="term" value="C:mitochondrial membrane"/>
    <property type="evidence" value="ECO:0007669"/>
    <property type="project" value="UniProtKB-SubCell"/>
</dbReference>
<evidence type="ECO:0000256" key="9">
    <source>
        <dbReference type="ARBA" id="ARBA00023136"/>
    </source>
</evidence>
<keyword evidence="6" id="KW-0999">Mitochondrion inner membrane</keyword>
<reference evidence="14" key="1">
    <citation type="journal article" date="2021" name="J Fungi (Basel)">
        <title>Virulence traits and population genomics of the black yeast Aureobasidium melanogenum.</title>
        <authorList>
            <person name="Cernosa A."/>
            <person name="Sun X."/>
            <person name="Gostincar C."/>
            <person name="Fang C."/>
            <person name="Gunde-Cimerman N."/>
            <person name="Song Z."/>
        </authorList>
    </citation>
    <scope>NUCLEOTIDE SEQUENCE</scope>
    <source>
        <strain evidence="14">EXF-9298</strain>
    </source>
</reference>
<keyword evidence="5" id="KW-0677">Repeat</keyword>
<accession>A0A9P8FD41</accession>
<feature type="non-terminal residue" evidence="14">
    <location>
        <position position="1"/>
    </location>
</feature>
<keyword evidence="8" id="KW-0496">Mitochondrion</keyword>
<feature type="repeat" description="Solcar" evidence="10">
    <location>
        <begin position="493"/>
        <end position="575"/>
    </location>
</feature>
<evidence type="ECO:0000256" key="11">
    <source>
        <dbReference type="RuleBase" id="RU000488"/>
    </source>
</evidence>
<dbReference type="SUPFAM" id="SSF103506">
    <property type="entry name" value="Mitochondrial carrier"/>
    <property type="match status" value="1"/>
</dbReference>
<keyword evidence="7" id="KW-1133">Transmembrane helix</keyword>
<evidence type="ECO:0000256" key="6">
    <source>
        <dbReference type="ARBA" id="ARBA00022792"/>
    </source>
</evidence>
<dbReference type="Proteomes" id="UP000729357">
    <property type="component" value="Unassembled WGS sequence"/>
</dbReference>
<evidence type="ECO:0000313" key="15">
    <source>
        <dbReference type="Proteomes" id="UP000729357"/>
    </source>
</evidence>
<dbReference type="PANTHER" id="PTHR45624:SF9">
    <property type="entry name" value="CARRIER PROTEIN, PUTATIVE (AFU_ORTHOLOGUE AFUA_4G06390)-RELATED"/>
    <property type="match status" value="1"/>
</dbReference>
<evidence type="ECO:0000313" key="14">
    <source>
        <dbReference type="EMBL" id="KAG9970090.1"/>
    </source>
</evidence>
<feature type="signal peptide" evidence="13">
    <location>
        <begin position="1"/>
        <end position="26"/>
    </location>
</feature>
<dbReference type="PANTHER" id="PTHR45624">
    <property type="entry name" value="MITOCHONDRIAL BASIC AMINO ACIDS TRANSPORTER-RELATED"/>
    <property type="match status" value="1"/>
</dbReference>
<dbReference type="GO" id="GO:0022857">
    <property type="term" value="F:transmembrane transporter activity"/>
    <property type="evidence" value="ECO:0007669"/>
    <property type="project" value="TreeGrafter"/>
</dbReference>
<evidence type="ECO:0000256" key="10">
    <source>
        <dbReference type="PROSITE-ProRule" id="PRU00282"/>
    </source>
</evidence>
<evidence type="ECO:0000256" key="2">
    <source>
        <dbReference type="ARBA" id="ARBA00006375"/>
    </source>
</evidence>
<reference evidence="14" key="2">
    <citation type="submission" date="2021-08" db="EMBL/GenBank/DDBJ databases">
        <authorList>
            <person name="Gostincar C."/>
            <person name="Sun X."/>
            <person name="Song Z."/>
            <person name="Gunde-Cimerman N."/>
        </authorList>
    </citation>
    <scope>NUCLEOTIDE SEQUENCE</scope>
    <source>
        <strain evidence="14">EXF-9298</strain>
    </source>
</reference>
<feature type="compositionally biased region" description="Polar residues" evidence="12">
    <location>
        <begin position="242"/>
        <end position="256"/>
    </location>
</feature>
<dbReference type="InterPro" id="IPR023395">
    <property type="entry name" value="MCP_dom_sf"/>
</dbReference>
<feature type="repeat" description="Solcar" evidence="10">
    <location>
        <begin position="275"/>
        <end position="356"/>
    </location>
</feature>
<evidence type="ECO:0008006" key="16">
    <source>
        <dbReference type="Google" id="ProtNLM"/>
    </source>
</evidence>
<evidence type="ECO:0000256" key="13">
    <source>
        <dbReference type="SAM" id="SignalP"/>
    </source>
</evidence>
<dbReference type="Pfam" id="PF00153">
    <property type="entry name" value="Mito_carr"/>
    <property type="match status" value="3"/>
</dbReference>
<gene>
    <name evidence="14" type="ORF">KCU98_g14703</name>
</gene>
<evidence type="ECO:0000256" key="1">
    <source>
        <dbReference type="ARBA" id="ARBA00004225"/>
    </source>
</evidence>
<comment type="caution">
    <text evidence="14">The sequence shown here is derived from an EMBL/GenBank/DDBJ whole genome shotgun (WGS) entry which is preliminary data.</text>
</comment>
<dbReference type="EMBL" id="JAHFXS010002969">
    <property type="protein sequence ID" value="KAG9970090.1"/>
    <property type="molecule type" value="Genomic_DNA"/>
</dbReference>
<evidence type="ECO:0000256" key="4">
    <source>
        <dbReference type="ARBA" id="ARBA00022692"/>
    </source>
</evidence>
<evidence type="ECO:0000256" key="12">
    <source>
        <dbReference type="SAM" id="MobiDB-lite"/>
    </source>
</evidence>
<feature type="chain" id="PRO_5040222973" description="Mitochondrial carrier" evidence="13">
    <location>
        <begin position="27"/>
        <end position="582"/>
    </location>
</feature>
<protein>
    <recommendedName>
        <fullName evidence="16">Mitochondrial carrier</fullName>
    </recommendedName>
</protein>
<evidence type="ECO:0000256" key="5">
    <source>
        <dbReference type="ARBA" id="ARBA00022737"/>
    </source>
</evidence>